<dbReference type="Proteomes" id="UP000472273">
    <property type="component" value="Unplaced"/>
</dbReference>
<dbReference type="Ensembl" id="ENSPTXT00000002198.1">
    <property type="protein sequence ID" value="ENSPTXP00000002133.1"/>
    <property type="gene ID" value="ENSPTXG00000001688.1"/>
</dbReference>
<reference evidence="2" key="1">
    <citation type="submission" date="2025-08" db="UniProtKB">
        <authorList>
            <consortium name="Ensembl"/>
        </authorList>
    </citation>
    <scope>IDENTIFICATION</scope>
</reference>
<proteinExistence type="predicted"/>
<evidence type="ECO:0000256" key="1">
    <source>
        <dbReference type="SAM" id="MobiDB-lite"/>
    </source>
</evidence>
<reference evidence="2" key="2">
    <citation type="submission" date="2025-09" db="UniProtKB">
        <authorList>
            <consortium name="Ensembl"/>
        </authorList>
    </citation>
    <scope>IDENTIFICATION</scope>
</reference>
<organism evidence="2 3">
    <name type="scientific">Pseudonaja textilis</name>
    <name type="common">Eastern brown snake</name>
    <dbReference type="NCBI Taxonomy" id="8673"/>
    <lineage>
        <taxon>Eukaryota</taxon>
        <taxon>Metazoa</taxon>
        <taxon>Chordata</taxon>
        <taxon>Craniata</taxon>
        <taxon>Vertebrata</taxon>
        <taxon>Euteleostomi</taxon>
        <taxon>Lepidosauria</taxon>
        <taxon>Squamata</taxon>
        <taxon>Bifurcata</taxon>
        <taxon>Unidentata</taxon>
        <taxon>Episquamata</taxon>
        <taxon>Toxicofera</taxon>
        <taxon>Serpentes</taxon>
        <taxon>Colubroidea</taxon>
        <taxon>Elapidae</taxon>
        <taxon>Hydrophiinae</taxon>
        <taxon>Pseudonaja</taxon>
    </lineage>
</organism>
<feature type="region of interest" description="Disordered" evidence="1">
    <location>
        <begin position="1"/>
        <end position="30"/>
    </location>
</feature>
<name>A0A670XTQ3_PSETE</name>
<dbReference type="AlphaFoldDB" id="A0A670XTQ3"/>
<accession>A0A670XTQ3</accession>
<protein>
    <submittedName>
        <fullName evidence="2">Uncharacterized protein</fullName>
    </submittedName>
</protein>
<sequence>MSSRAAPQEVAAAAAAAAAGTAGAVQQERGPTGAFPLVLKRLMENPPRDAPLGEGGGSVSASPVSRLAQPPILSWWVK</sequence>
<evidence type="ECO:0000313" key="3">
    <source>
        <dbReference type="Proteomes" id="UP000472273"/>
    </source>
</evidence>
<keyword evidence="3" id="KW-1185">Reference proteome</keyword>
<evidence type="ECO:0000313" key="2">
    <source>
        <dbReference type="Ensembl" id="ENSPTXP00000002133.1"/>
    </source>
</evidence>
<feature type="region of interest" description="Disordered" evidence="1">
    <location>
        <begin position="45"/>
        <end position="64"/>
    </location>
</feature>
<feature type="compositionally biased region" description="Low complexity" evidence="1">
    <location>
        <begin position="1"/>
        <end position="28"/>
    </location>
</feature>